<keyword evidence="4" id="KW-0479">Metal-binding</keyword>
<dbReference type="InterPro" id="IPR003602">
    <property type="entry name" value="Topo_IA_DNA-bd_dom"/>
</dbReference>
<dbReference type="InterPro" id="IPR013825">
    <property type="entry name" value="Topo_IA_cen_sub2"/>
</dbReference>
<dbReference type="OrthoDB" id="9803554at2"/>
<dbReference type="NCBIfam" id="NF005829">
    <property type="entry name" value="PRK07726.1"/>
    <property type="match status" value="1"/>
</dbReference>
<dbReference type="GO" id="GO:0046872">
    <property type="term" value="F:metal ion binding"/>
    <property type="evidence" value="ECO:0007669"/>
    <property type="project" value="UniProtKB-KW"/>
</dbReference>
<feature type="region of interest" description="Disordered" evidence="12">
    <location>
        <begin position="618"/>
        <end position="637"/>
    </location>
</feature>
<dbReference type="EC" id="5.6.2.1" evidence="3"/>
<dbReference type="AlphaFoldDB" id="A0A1B6VYY0"/>
<dbReference type="InterPro" id="IPR003601">
    <property type="entry name" value="Topo_IA_2"/>
</dbReference>
<name>A0A1B6VYY0_9NEIS</name>
<evidence type="ECO:0000256" key="6">
    <source>
        <dbReference type="ARBA" id="ARBA00023125"/>
    </source>
</evidence>
<comment type="caution">
    <text evidence="15">The sequence shown here is derived from an EMBL/GenBank/DDBJ whole genome shotgun (WGS) entry which is preliminary data.</text>
</comment>
<evidence type="ECO:0000256" key="5">
    <source>
        <dbReference type="ARBA" id="ARBA00023029"/>
    </source>
</evidence>
<dbReference type="Gene3D" id="2.70.20.10">
    <property type="entry name" value="Topoisomerase I, domain 3"/>
    <property type="match status" value="1"/>
</dbReference>
<evidence type="ECO:0000313" key="16">
    <source>
        <dbReference type="Proteomes" id="UP000077726"/>
    </source>
</evidence>
<gene>
    <name evidence="15" type="ORF">A7Q00_05650</name>
</gene>
<evidence type="ECO:0000313" key="15">
    <source>
        <dbReference type="EMBL" id="OAM43387.1"/>
    </source>
</evidence>
<evidence type="ECO:0000256" key="2">
    <source>
        <dbReference type="ARBA" id="ARBA00009446"/>
    </source>
</evidence>
<dbReference type="GO" id="GO:0006281">
    <property type="term" value="P:DNA repair"/>
    <property type="evidence" value="ECO:0007669"/>
    <property type="project" value="TreeGrafter"/>
</dbReference>
<proteinExistence type="inferred from homology"/>
<evidence type="ECO:0000256" key="3">
    <source>
        <dbReference type="ARBA" id="ARBA00012891"/>
    </source>
</evidence>
<dbReference type="PROSITE" id="PS50880">
    <property type="entry name" value="TOPRIM"/>
    <property type="match status" value="1"/>
</dbReference>
<evidence type="ECO:0000256" key="8">
    <source>
        <dbReference type="ARBA" id="ARBA00030003"/>
    </source>
</evidence>
<dbReference type="InterPro" id="IPR034144">
    <property type="entry name" value="TOPRIM_TopoIII"/>
</dbReference>
<dbReference type="SMART" id="SM00436">
    <property type="entry name" value="TOP1Bc"/>
    <property type="match status" value="1"/>
</dbReference>
<dbReference type="PANTHER" id="PTHR11390">
    <property type="entry name" value="PROKARYOTIC DNA TOPOISOMERASE"/>
    <property type="match status" value="1"/>
</dbReference>
<keyword evidence="5" id="KW-0799">Topoisomerase</keyword>
<dbReference type="GO" id="GO:0006265">
    <property type="term" value="P:DNA topological change"/>
    <property type="evidence" value="ECO:0007669"/>
    <property type="project" value="InterPro"/>
</dbReference>
<dbReference type="InterPro" id="IPR006171">
    <property type="entry name" value="TOPRIM_dom"/>
</dbReference>
<sequence length="637" mass="69649">MKLFLCEKPSQAKDIGKVLGVLGGRDNGFFRKGNTAVTWCFGHMLANAMPAAYGEIYADFGNTDALPLLPDKWLMEVSDSAAKQFKVIRTLLAEADEVVIATDADREGEVIGREILEYCGYRGKVSRFWTSGLDAASVKKALGKIMPGGKTETLYQAGLARSRADWLVGMNLSRAYTAAYAEGRGKAHTLSVGRIQTPTLALVVRRDAAIDTFKPYPYYTLRAVFQVASGSFEALWQIPDALKNQDGLCTDQQAVDKLAATLPDSSGRIAAAKTERKHSPPPLPYSLSALQKAAGNRFGLSPDKVLDIAQALYEKHKITSYPRSPCRYLPKSQQAEVPAVFAAMLSLDPSLGNVLKQADPARASRVWNDGQVNKHSHHAIIPTTQAGIDLSKLSKAERDIYLMIRNRYIAQFYPDCEYDSSTIEVECCGHRFRTVGRQPVKPGWKSLLGEEAENEVAGGDEEGDSAALPPVDENEAVRCRSADAAHKKTVPPPRFTEPSLLDEMQTLSDFLKTVDNAQIKKVLRATEGLGTEATRANILKRLYEMGYLEKKGRKVSATDKGKRLISLIPEALADPVTTAKWELALGGIESGKLGLAEFMHHQSAWISRLVAQAKADLADKKKAAPTGMPATDRKKQP</sequence>
<protein>
    <recommendedName>
        <fullName evidence="3">DNA topoisomerase</fullName>
        <ecNumber evidence="3">5.6.2.1</ecNumber>
    </recommendedName>
    <alternativeName>
        <fullName evidence="11">Omega-protein</fullName>
    </alternativeName>
    <alternativeName>
        <fullName evidence="10">Relaxing enzyme</fullName>
    </alternativeName>
    <alternativeName>
        <fullName evidence="8">Swivelase</fullName>
    </alternativeName>
    <alternativeName>
        <fullName evidence="9">Untwisting enzyme</fullName>
    </alternativeName>
</protein>
<dbReference type="Proteomes" id="UP000077726">
    <property type="component" value="Unassembled WGS sequence"/>
</dbReference>
<dbReference type="STRING" id="1795832.A7Q00_05650"/>
<dbReference type="GO" id="GO:0003917">
    <property type="term" value="F:DNA topoisomerase type I (single strand cut, ATP-independent) activity"/>
    <property type="evidence" value="ECO:0007669"/>
    <property type="project" value="UniProtKB-EC"/>
</dbReference>
<comment type="similarity">
    <text evidence="2">Belongs to the type IA topoisomerase family.</text>
</comment>
<dbReference type="NCBIfam" id="TIGR01056">
    <property type="entry name" value="topB"/>
    <property type="match status" value="1"/>
</dbReference>
<feature type="domain" description="Topo IA-type catalytic" evidence="14">
    <location>
        <begin position="151"/>
        <end position="610"/>
    </location>
</feature>
<accession>A0A1B6VYY0</accession>
<dbReference type="SMART" id="SM00437">
    <property type="entry name" value="TOP1Ac"/>
    <property type="match status" value="1"/>
</dbReference>
<dbReference type="InterPro" id="IPR005738">
    <property type="entry name" value="TopoIII"/>
</dbReference>
<evidence type="ECO:0000256" key="10">
    <source>
        <dbReference type="ARBA" id="ARBA00032235"/>
    </source>
</evidence>
<dbReference type="Gene3D" id="1.10.460.10">
    <property type="entry name" value="Topoisomerase I, domain 2"/>
    <property type="match status" value="1"/>
</dbReference>
<dbReference type="InterPro" id="IPR013826">
    <property type="entry name" value="Topo_IA_cen_sub3"/>
</dbReference>
<keyword evidence="6" id="KW-0238">DNA-binding</keyword>
<dbReference type="Gene3D" id="3.40.50.140">
    <property type="match status" value="1"/>
</dbReference>
<dbReference type="InterPro" id="IPR013824">
    <property type="entry name" value="Topo_IA_cen_sub1"/>
</dbReference>
<keyword evidence="7 15" id="KW-0413">Isomerase</keyword>
<dbReference type="InterPro" id="IPR023405">
    <property type="entry name" value="Topo_IA_core_domain"/>
</dbReference>
<evidence type="ECO:0000256" key="11">
    <source>
        <dbReference type="ARBA" id="ARBA00032877"/>
    </source>
</evidence>
<feature type="domain" description="Toprim" evidence="13">
    <location>
        <begin position="1"/>
        <end position="134"/>
    </location>
</feature>
<evidence type="ECO:0000256" key="9">
    <source>
        <dbReference type="ARBA" id="ARBA00031985"/>
    </source>
</evidence>
<evidence type="ECO:0000256" key="4">
    <source>
        <dbReference type="ARBA" id="ARBA00022723"/>
    </source>
</evidence>
<dbReference type="GO" id="GO:0043597">
    <property type="term" value="C:cytoplasmic replication fork"/>
    <property type="evidence" value="ECO:0007669"/>
    <property type="project" value="TreeGrafter"/>
</dbReference>
<evidence type="ECO:0000259" key="14">
    <source>
        <dbReference type="PROSITE" id="PS52039"/>
    </source>
</evidence>
<dbReference type="GO" id="GO:0003677">
    <property type="term" value="F:DNA binding"/>
    <property type="evidence" value="ECO:0007669"/>
    <property type="project" value="UniProtKB-KW"/>
</dbReference>
<dbReference type="InterPro" id="IPR000380">
    <property type="entry name" value="Topo_IA"/>
</dbReference>
<evidence type="ECO:0000256" key="7">
    <source>
        <dbReference type="ARBA" id="ARBA00023235"/>
    </source>
</evidence>
<keyword evidence="16" id="KW-1185">Reference proteome</keyword>
<evidence type="ECO:0000256" key="1">
    <source>
        <dbReference type="ARBA" id="ARBA00000213"/>
    </source>
</evidence>
<comment type="catalytic activity">
    <reaction evidence="1">
        <text>ATP-independent breakage of single-stranded DNA, followed by passage and rejoining.</text>
        <dbReference type="EC" id="5.6.2.1"/>
    </reaction>
</comment>
<reference evidence="16" key="1">
    <citation type="submission" date="2016-05" db="EMBL/GenBank/DDBJ databases">
        <title>Draft genome of Corynebacterium afermentans subsp. afermentans LCDC 88199T.</title>
        <authorList>
            <person name="Bernier A.-M."/>
            <person name="Bernard K."/>
        </authorList>
    </citation>
    <scope>NUCLEOTIDE SEQUENCE [LARGE SCALE GENOMIC DNA]</scope>
    <source>
        <strain evidence="16">NML130454</strain>
    </source>
</reference>
<dbReference type="PANTHER" id="PTHR11390:SF21">
    <property type="entry name" value="DNA TOPOISOMERASE 3-ALPHA"/>
    <property type="match status" value="1"/>
</dbReference>
<dbReference type="PROSITE" id="PS52039">
    <property type="entry name" value="TOPO_IA_2"/>
    <property type="match status" value="1"/>
</dbReference>
<dbReference type="CDD" id="cd00186">
    <property type="entry name" value="TOP1Ac"/>
    <property type="match status" value="1"/>
</dbReference>
<dbReference type="GO" id="GO:0006310">
    <property type="term" value="P:DNA recombination"/>
    <property type="evidence" value="ECO:0007669"/>
    <property type="project" value="TreeGrafter"/>
</dbReference>
<dbReference type="PRINTS" id="PR00417">
    <property type="entry name" value="PRTPISMRASEI"/>
</dbReference>
<evidence type="ECO:0000259" key="13">
    <source>
        <dbReference type="PROSITE" id="PS50880"/>
    </source>
</evidence>
<organism evidence="15 16">
    <name type="scientific">Eikenella halliae</name>
    <dbReference type="NCBI Taxonomy" id="1795832"/>
    <lineage>
        <taxon>Bacteria</taxon>
        <taxon>Pseudomonadati</taxon>
        <taxon>Pseudomonadota</taxon>
        <taxon>Betaproteobacteria</taxon>
        <taxon>Neisseriales</taxon>
        <taxon>Neisseriaceae</taxon>
        <taxon>Eikenella</taxon>
    </lineage>
</organism>
<dbReference type="Pfam" id="PF01751">
    <property type="entry name" value="Toprim"/>
    <property type="match status" value="1"/>
</dbReference>
<dbReference type="EMBL" id="LXSQ01000014">
    <property type="protein sequence ID" value="OAM43387.1"/>
    <property type="molecule type" value="Genomic_DNA"/>
</dbReference>
<dbReference type="SMART" id="SM00493">
    <property type="entry name" value="TOPRIM"/>
    <property type="match status" value="1"/>
</dbReference>
<dbReference type="Gene3D" id="1.10.290.10">
    <property type="entry name" value="Topoisomerase I, domain 4"/>
    <property type="match status" value="1"/>
</dbReference>
<dbReference type="SUPFAM" id="SSF56712">
    <property type="entry name" value="Prokaryotic type I DNA topoisomerase"/>
    <property type="match status" value="1"/>
</dbReference>
<dbReference type="Pfam" id="PF01131">
    <property type="entry name" value="Topoisom_bac"/>
    <property type="match status" value="1"/>
</dbReference>
<dbReference type="CDD" id="cd03362">
    <property type="entry name" value="TOPRIM_TopoIA_TopoIII"/>
    <property type="match status" value="1"/>
</dbReference>
<evidence type="ECO:0000256" key="12">
    <source>
        <dbReference type="SAM" id="MobiDB-lite"/>
    </source>
</evidence>
<dbReference type="InterPro" id="IPR013497">
    <property type="entry name" value="Topo_IA_cen"/>
</dbReference>